<dbReference type="EMBL" id="JBBVGT010000002">
    <property type="protein sequence ID" value="MFB5946214.1"/>
    <property type="molecule type" value="Genomic_DNA"/>
</dbReference>
<feature type="transmembrane region" description="Helical" evidence="1">
    <location>
        <begin position="36"/>
        <end position="64"/>
    </location>
</feature>
<reference evidence="2 3" key="1">
    <citation type="submission" date="2024-04" db="EMBL/GenBank/DDBJ databases">
        <title>Albibacterium profundi sp. nov., isolated from sediment of the Challenger Deep of Mariana Trench.</title>
        <authorList>
            <person name="Wang Y."/>
        </authorList>
    </citation>
    <scope>NUCLEOTIDE SEQUENCE [LARGE SCALE GENOMIC DNA]</scope>
    <source>
        <strain evidence="2 3">RHL897</strain>
    </source>
</reference>
<name>A0ABV5CF70_9SPHI</name>
<keyword evidence="1" id="KW-0812">Transmembrane</keyword>
<keyword evidence="3" id="KW-1185">Reference proteome</keyword>
<dbReference type="Proteomes" id="UP001580928">
    <property type="component" value="Unassembled WGS sequence"/>
</dbReference>
<keyword evidence="1" id="KW-0472">Membrane</keyword>
<comment type="caution">
    <text evidence="2">The sequence shown here is derived from an EMBL/GenBank/DDBJ whole genome shotgun (WGS) entry which is preliminary data.</text>
</comment>
<dbReference type="RefSeq" id="WP_375557741.1">
    <property type="nucleotide sequence ID" value="NZ_JBBVGT010000002.1"/>
</dbReference>
<sequence>MKDKVWNALRNAKLGVEYTALYSLKVKNRRNLYKKITLLTAFAGMVVFIFWQPAALIACIIIFLGELLVKFTSRIILSDNDLLKLGDLKIRYVQLFNKLERLMIDINDDCLPQDEVNKLYSQILNNKIEIEHLEQDITLPHNQTFKAQAEQLTDAYLTDLF</sequence>
<organism evidence="2 3">
    <name type="scientific">Albibacterium profundi</name>
    <dbReference type="NCBI Taxonomy" id="3134906"/>
    <lineage>
        <taxon>Bacteria</taxon>
        <taxon>Pseudomonadati</taxon>
        <taxon>Bacteroidota</taxon>
        <taxon>Sphingobacteriia</taxon>
        <taxon>Sphingobacteriales</taxon>
        <taxon>Sphingobacteriaceae</taxon>
        <taxon>Albibacterium</taxon>
    </lineage>
</organism>
<proteinExistence type="predicted"/>
<protein>
    <recommendedName>
        <fullName evidence="4">SMODS and SLOG-associating 2TM effector domain-containing protein</fullName>
    </recommendedName>
</protein>
<keyword evidence="1" id="KW-1133">Transmembrane helix</keyword>
<gene>
    <name evidence="2" type="ORF">WKR92_10250</name>
</gene>
<evidence type="ECO:0000256" key="1">
    <source>
        <dbReference type="SAM" id="Phobius"/>
    </source>
</evidence>
<evidence type="ECO:0000313" key="3">
    <source>
        <dbReference type="Proteomes" id="UP001580928"/>
    </source>
</evidence>
<accession>A0ABV5CF70</accession>
<evidence type="ECO:0008006" key="4">
    <source>
        <dbReference type="Google" id="ProtNLM"/>
    </source>
</evidence>
<evidence type="ECO:0000313" key="2">
    <source>
        <dbReference type="EMBL" id="MFB5946214.1"/>
    </source>
</evidence>